<evidence type="ECO:0000256" key="5">
    <source>
        <dbReference type="ARBA" id="ARBA00014165"/>
    </source>
</evidence>
<dbReference type="Proteomes" id="UP000031972">
    <property type="component" value="Unassembled WGS sequence"/>
</dbReference>
<reference evidence="12 13" key="1">
    <citation type="submission" date="2015-01" db="EMBL/GenBank/DDBJ databases">
        <title>Jeotgalibacillus campisalis genome sequencing.</title>
        <authorList>
            <person name="Goh K.M."/>
            <person name="Chan K.-G."/>
            <person name="Yaakop A.S."/>
            <person name="Ee R."/>
            <person name="Gan H.M."/>
            <person name="Chan C.S."/>
        </authorList>
    </citation>
    <scope>NUCLEOTIDE SEQUENCE [LARGE SCALE GENOMIC DNA]</scope>
    <source>
        <strain evidence="12 13">SF-57</strain>
    </source>
</reference>
<dbReference type="EC" id="5.1.3.3" evidence="4 8"/>
<evidence type="ECO:0000256" key="11">
    <source>
        <dbReference type="PIRSR" id="PIRSR005096-3"/>
    </source>
</evidence>
<dbReference type="GO" id="GO:0004034">
    <property type="term" value="F:aldose 1-epimerase activity"/>
    <property type="evidence" value="ECO:0007669"/>
    <property type="project" value="UniProtKB-EC"/>
</dbReference>
<dbReference type="EMBL" id="JXRR01000022">
    <property type="protein sequence ID" value="KIL43313.1"/>
    <property type="molecule type" value="Genomic_DNA"/>
</dbReference>
<feature type="active site" description="Proton acceptor" evidence="9">
    <location>
        <position position="311"/>
    </location>
</feature>
<keyword evidence="13" id="KW-1185">Reference proteome</keyword>
<evidence type="ECO:0000256" key="10">
    <source>
        <dbReference type="PIRSR" id="PIRSR005096-2"/>
    </source>
</evidence>
<dbReference type="Gene3D" id="2.70.98.10">
    <property type="match status" value="1"/>
</dbReference>
<comment type="catalytic activity">
    <reaction evidence="1 8">
        <text>alpha-D-glucose = beta-D-glucose</text>
        <dbReference type="Rhea" id="RHEA:10264"/>
        <dbReference type="ChEBI" id="CHEBI:15903"/>
        <dbReference type="ChEBI" id="CHEBI:17925"/>
        <dbReference type="EC" id="5.1.3.3"/>
    </reaction>
</comment>
<dbReference type="PATRIC" id="fig|220754.4.peg.3727"/>
<dbReference type="NCBIfam" id="NF008277">
    <property type="entry name" value="PRK11055.1"/>
    <property type="match status" value="1"/>
</dbReference>
<dbReference type="PANTHER" id="PTHR10091:SF0">
    <property type="entry name" value="GALACTOSE MUTAROTASE"/>
    <property type="match status" value="1"/>
</dbReference>
<dbReference type="OrthoDB" id="9779408at2"/>
<evidence type="ECO:0000256" key="8">
    <source>
        <dbReference type="PIRNR" id="PIRNR005096"/>
    </source>
</evidence>
<dbReference type="InterPro" id="IPR047215">
    <property type="entry name" value="Galactose_mutarotase-like"/>
</dbReference>
<proteinExistence type="inferred from homology"/>
<dbReference type="GO" id="GO:0033499">
    <property type="term" value="P:galactose catabolic process via UDP-galactose, Leloir pathway"/>
    <property type="evidence" value="ECO:0007669"/>
    <property type="project" value="TreeGrafter"/>
</dbReference>
<comment type="pathway">
    <text evidence="2 8">Carbohydrate metabolism; hexose metabolism.</text>
</comment>
<name>A0A0C2VH33_9BACL</name>
<comment type="caution">
    <text evidence="12">The sequence shown here is derived from an EMBL/GenBank/DDBJ whole genome shotgun (WGS) entry which is preliminary data.</text>
</comment>
<evidence type="ECO:0000256" key="1">
    <source>
        <dbReference type="ARBA" id="ARBA00001614"/>
    </source>
</evidence>
<dbReference type="InterPro" id="IPR014718">
    <property type="entry name" value="GH-type_carb-bd"/>
</dbReference>
<feature type="binding site" evidence="10">
    <location>
        <position position="250"/>
    </location>
    <ligand>
        <name>beta-D-galactose</name>
        <dbReference type="ChEBI" id="CHEBI:27667"/>
    </ligand>
</feature>
<dbReference type="GO" id="GO:0006006">
    <property type="term" value="P:glucose metabolic process"/>
    <property type="evidence" value="ECO:0007669"/>
    <property type="project" value="TreeGrafter"/>
</dbReference>
<dbReference type="GO" id="GO:0030246">
    <property type="term" value="F:carbohydrate binding"/>
    <property type="evidence" value="ECO:0007669"/>
    <property type="project" value="InterPro"/>
</dbReference>
<dbReference type="AlphaFoldDB" id="A0A0C2VH33"/>
<comment type="similarity">
    <text evidence="3 8">Belongs to the aldose epimerase family.</text>
</comment>
<sequence length="346" mass="38356">MVSITSREIAQHNGDPIVEYKLKNDNGCELTVLNYGCTISKWTAKDRNGIYENIVIGFDQFEPYLSQPNYFGAVIGRVAGRISNATFSIDDHTYHVEANDGKSSLHGGGAGFDKKVWDGTISEENDLIFKLKSKHLEGGFPGNIDVTVTYRLLEDDTLEVEYHGVTDHATIINMTNHSYFNLSGGFKDSILDHELKLNSSHYLPLDDILIPIGSLRDVSNTAFDFRTPKRVGEGIQSDDEQIKLAGGGFDHPFALDEGSDYEISLTDPASGRRLTIETDQKSVVVFSSNKMDDNLTIRETKASNHMAICLETQNYPNAINEPSFPSIELQPGQAYSAKTRYILSAD</sequence>
<feature type="binding site" evidence="11">
    <location>
        <begin position="177"/>
        <end position="179"/>
    </location>
    <ligand>
        <name>beta-D-galactose</name>
        <dbReference type="ChEBI" id="CHEBI:27667"/>
    </ligand>
</feature>
<dbReference type="PIRSF" id="PIRSF005096">
    <property type="entry name" value="GALM"/>
    <property type="match status" value="1"/>
</dbReference>
<evidence type="ECO:0000256" key="6">
    <source>
        <dbReference type="ARBA" id="ARBA00023235"/>
    </source>
</evidence>
<dbReference type="InterPro" id="IPR008183">
    <property type="entry name" value="Aldose_1/G6P_1-epimerase"/>
</dbReference>
<protein>
    <recommendedName>
        <fullName evidence="5 8">Aldose 1-epimerase</fullName>
        <ecNumber evidence="4 8">5.1.3.3</ecNumber>
    </recommendedName>
</protein>
<dbReference type="GO" id="GO:0005737">
    <property type="term" value="C:cytoplasm"/>
    <property type="evidence" value="ECO:0007669"/>
    <property type="project" value="TreeGrafter"/>
</dbReference>
<dbReference type="SUPFAM" id="SSF74650">
    <property type="entry name" value="Galactose mutarotase-like"/>
    <property type="match status" value="1"/>
</dbReference>
<dbReference type="InterPro" id="IPR015443">
    <property type="entry name" value="Aldose_1-epimerase"/>
</dbReference>
<dbReference type="PANTHER" id="PTHR10091">
    <property type="entry name" value="ALDOSE-1-EPIMERASE"/>
    <property type="match status" value="1"/>
</dbReference>
<keyword evidence="6 8" id="KW-0413">Isomerase</keyword>
<evidence type="ECO:0000256" key="3">
    <source>
        <dbReference type="ARBA" id="ARBA00006206"/>
    </source>
</evidence>
<dbReference type="InterPro" id="IPR018052">
    <property type="entry name" value="Ald1_epimerase_CS"/>
</dbReference>
<gene>
    <name evidence="12" type="ORF">KR50_37160</name>
</gene>
<evidence type="ECO:0000256" key="7">
    <source>
        <dbReference type="ARBA" id="ARBA00023277"/>
    </source>
</evidence>
<dbReference type="InterPro" id="IPR011013">
    <property type="entry name" value="Gal_mutarotase_sf_dom"/>
</dbReference>
<dbReference type="RefSeq" id="WP_052477203.1">
    <property type="nucleotide sequence ID" value="NZ_JXRR01000022.1"/>
</dbReference>
<dbReference type="Pfam" id="PF01263">
    <property type="entry name" value="Aldose_epim"/>
    <property type="match status" value="1"/>
</dbReference>
<dbReference type="UniPathway" id="UPA00242"/>
<feature type="active site" description="Proton donor" evidence="9">
    <location>
        <position position="177"/>
    </location>
</feature>
<accession>A0A0C2VH33</accession>
<evidence type="ECO:0000256" key="2">
    <source>
        <dbReference type="ARBA" id="ARBA00005028"/>
    </source>
</evidence>
<keyword evidence="7 8" id="KW-0119">Carbohydrate metabolism</keyword>
<organism evidence="12 13">
    <name type="scientific">Jeotgalibacillus campisalis</name>
    <dbReference type="NCBI Taxonomy" id="220754"/>
    <lineage>
        <taxon>Bacteria</taxon>
        <taxon>Bacillati</taxon>
        <taxon>Bacillota</taxon>
        <taxon>Bacilli</taxon>
        <taxon>Bacillales</taxon>
        <taxon>Caryophanaceae</taxon>
        <taxon>Jeotgalibacillus</taxon>
    </lineage>
</organism>
<evidence type="ECO:0000313" key="13">
    <source>
        <dbReference type="Proteomes" id="UP000031972"/>
    </source>
</evidence>
<dbReference type="PROSITE" id="PS00545">
    <property type="entry name" value="ALDOSE_1_EPIMERASE"/>
    <property type="match status" value="1"/>
</dbReference>
<evidence type="ECO:0000313" key="12">
    <source>
        <dbReference type="EMBL" id="KIL43313.1"/>
    </source>
</evidence>
<evidence type="ECO:0000256" key="4">
    <source>
        <dbReference type="ARBA" id="ARBA00013185"/>
    </source>
</evidence>
<dbReference type="CDD" id="cd09019">
    <property type="entry name" value="galactose_mutarotase_like"/>
    <property type="match status" value="1"/>
</dbReference>
<evidence type="ECO:0000256" key="9">
    <source>
        <dbReference type="PIRSR" id="PIRSR005096-1"/>
    </source>
</evidence>